<dbReference type="Proteomes" id="UP000002051">
    <property type="component" value="Chromosome 8"/>
</dbReference>
<evidence type="ECO:0000313" key="3">
    <source>
        <dbReference type="Proteomes" id="UP000002051"/>
    </source>
</evidence>
<dbReference type="EMBL" id="CM001224">
    <property type="protein sequence ID" value="AET02707.1"/>
    <property type="molecule type" value="Genomic_DNA"/>
</dbReference>
<reference evidence="2" key="3">
    <citation type="submission" date="2015-04" db="UniProtKB">
        <authorList>
            <consortium name="EnsemblPlants"/>
        </authorList>
    </citation>
    <scope>IDENTIFICATION</scope>
    <source>
        <strain evidence="2">cv. Jemalong A17</strain>
    </source>
</reference>
<dbReference type="HOGENOM" id="CLU_2416691_0_0_1"/>
<reference evidence="1 3" key="2">
    <citation type="journal article" date="2014" name="BMC Genomics">
        <title>An improved genome release (version Mt4.0) for the model legume Medicago truncatula.</title>
        <authorList>
            <person name="Tang H."/>
            <person name="Krishnakumar V."/>
            <person name="Bidwell S."/>
            <person name="Rosen B."/>
            <person name="Chan A."/>
            <person name="Zhou S."/>
            <person name="Gentzbittel L."/>
            <person name="Childs K.L."/>
            <person name="Yandell M."/>
            <person name="Gundlach H."/>
            <person name="Mayer K.F."/>
            <person name="Schwartz D.C."/>
            <person name="Town C.D."/>
        </authorList>
    </citation>
    <scope>GENOME REANNOTATION</scope>
    <source>
        <strain evidence="2 3">cv. Jemalong A17</strain>
    </source>
</reference>
<evidence type="ECO:0000313" key="2">
    <source>
        <dbReference type="EnsemblPlants" id="AET02707"/>
    </source>
</evidence>
<organism evidence="1 3">
    <name type="scientific">Medicago truncatula</name>
    <name type="common">Barrel medic</name>
    <name type="synonym">Medicago tribuloides</name>
    <dbReference type="NCBI Taxonomy" id="3880"/>
    <lineage>
        <taxon>Eukaryota</taxon>
        <taxon>Viridiplantae</taxon>
        <taxon>Streptophyta</taxon>
        <taxon>Embryophyta</taxon>
        <taxon>Tracheophyta</taxon>
        <taxon>Spermatophyta</taxon>
        <taxon>Magnoliopsida</taxon>
        <taxon>eudicotyledons</taxon>
        <taxon>Gunneridae</taxon>
        <taxon>Pentapetalae</taxon>
        <taxon>rosids</taxon>
        <taxon>fabids</taxon>
        <taxon>Fabales</taxon>
        <taxon>Fabaceae</taxon>
        <taxon>Papilionoideae</taxon>
        <taxon>50 kb inversion clade</taxon>
        <taxon>NPAAA clade</taxon>
        <taxon>Hologalegina</taxon>
        <taxon>IRL clade</taxon>
        <taxon>Trifolieae</taxon>
        <taxon>Medicago</taxon>
    </lineage>
</organism>
<accession>G7L8I3</accession>
<protein>
    <submittedName>
        <fullName evidence="1 2">Uncharacterized protein</fullName>
    </submittedName>
</protein>
<keyword evidence="3" id="KW-1185">Reference proteome</keyword>
<name>G7L8I3_MEDTR</name>
<reference evidence="1 3" key="1">
    <citation type="journal article" date="2011" name="Nature">
        <title>The Medicago genome provides insight into the evolution of rhizobial symbioses.</title>
        <authorList>
            <person name="Young N.D."/>
            <person name="Debelle F."/>
            <person name="Oldroyd G.E."/>
            <person name="Geurts R."/>
            <person name="Cannon S.B."/>
            <person name="Udvardi M.K."/>
            <person name="Benedito V.A."/>
            <person name="Mayer K.F."/>
            <person name="Gouzy J."/>
            <person name="Schoof H."/>
            <person name="Van de Peer Y."/>
            <person name="Proost S."/>
            <person name="Cook D.R."/>
            <person name="Meyers B.C."/>
            <person name="Spannagl M."/>
            <person name="Cheung F."/>
            <person name="De Mita S."/>
            <person name="Krishnakumar V."/>
            <person name="Gundlach H."/>
            <person name="Zhou S."/>
            <person name="Mudge J."/>
            <person name="Bharti A.K."/>
            <person name="Murray J.D."/>
            <person name="Naoumkina M.A."/>
            <person name="Rosen B."/>
            <person name="Silverstein K.A."/>
            <person name="Tang H."/>
            <person name="Rombauts S."/>
            <person name="Zhao P.X."/>
            <person name="Zhou P."/>
            <person name="Barbe V."/>
            <person name="Bardou P."/>
            <person name="Bechner M."/>
            <person name="Bellec A."/>
            <person name="Berger A."/>
            <person name="Berges H."/>
            <person name="Bidwell S."/>
            <person name="Bisseling T."/>
            <person name="Choisne N."/>
            <person name="Couloux A."/>
            <person name="Denny R."/>
            <person name="Deshpande S."/>
            <person name="Dai X."/>
            <person name="Doyle J.J."/>
            <person name="Dudez A.M."/>
            <person name="Farmer A.D."/>
            <person name="Fouteau S."/>
            <person name="Franken C."/>
            <person name="Gibelin C."/>
            <person name="Gish J."/>
            <person name="Goldstein S."/>
            <person name="Gonzalez A.J."/>
            <person name="Green P.J."/>
            <person name="Hallab A."/>
            <person name="Hartog M."/>
            <person name="Hua A."/>
            <person name="Humphray S.J."/>
            <person name="Jeong D.H."/>
            <person name="Jing Y."/>
            <person name="Jocker A."/>
            <person name="Kenton S.M."/>
            <person name="Kim D.J."/>
            <person name="Klee K."/>
            <person name="Lai H."/>
            <person name="Lang C."/>
            <person name="Lin S."/>
            <person name="Macmil S.L."/>
            <person name="Magdelenat G."/>
            <person name="Matthews L."/>
            <person name="McCorrison J."/>
            <person name="Monaghan E.L."/>
            <person name="Mun J.H."/>
            <person name="Najar F.Z."/>
            <person name="Nicholson C."/>
            <person name="Noirot C."/>
            <person name="O'Bleness M."/>
            <person name="Paule C.R."/>
            <person name="Poulain J."/>
            <person name="Prion F."/>
            <person name="Qin B."/>
            <person name="Qu C."/>
            <person name="Retzel E.F."/>
            <person name="Riddle C."/>
            <person name="Sallet E."/>
            <person name="Samain S."/>
            <person name="Samson N."/>
            <person name="Sanders I."/>
            <person name="Saurat O."/>
            <person name="Scarpelli C."/>
            <person name="Schiex T."/>
            <person name="Segurens B."/>
            <person name="Severin A.J."/>
            <person name="Sherrier D.J."/>
            <person name="Shi R."/>
            <person name="Sims S."/>
            <person name="Singer S.R."/>
            <person name="Sinharoy S."/>
            <person name="Sterck L."/>
            <person name="Viollet A."/>
            <person name="Wang B.B."/>
            <person name="Wang K."/>
            <person name="Wang M."/>
            <person name="Wang X."/>
            <person name="Warfsmann J."/>
            <person name="Weissenbach J."/>
            <person name="White D.D."/>
            <person name="White J.D."/>
            <person name="Wiley G.B."/>
            <person name="Wincker P."/>
            <person name="Xing Y."/>
            <person name="Yang L."/>
            <person name="Yao Z."/>
            <person name="Ying F."/>
            <person name="Zhai J."/>
            <person name="Zhou L."/>
            <person name="Zuber A."/>
            <person name="Denarie J."/>
            <person name="Dixon R.A."/>
            <person name="May G.D."/>
            <person name="Schwartz D.C."/>
            <person name="Rogers J."/>
            <person name="Quetier F."/>
            <person name="Town C.D."/>
            <person name="Roe B.A."/>
        </authorList>
    </citation>
    <scope>NUCLEOTIDE SEQUENCE [LARGE SCALE GENOMIC DNA]</scope>
    <source>
        <strain evidence="1">A17</strain>
        <strain evidence="2 3">cv. Jemalong A17</strain>
    </source>
</reference>
<proteinExistence type="predicted"/>
<sequence length="92" mass="9939">MAAPAAPSLVAQVQPLQLVRPTAPVQSFAQVLSSSISSAPNEPLPQPTIRGESVSIRILQMLYEKGIEYCTRNLRGRLILSKGDKSYSSSEI</sequence>
<dbReference type="EnsemblPlants" id="AET02707">
    <property type="protein sequence ID" value="AET02707"/>
    <property type="gene ID" value="MTR_8g046080"/>
</dbReference>
<dbReference type="PaxDb" id="3880-AET02707"/>
<evidence type="ECO:0000313" key="1">
    <source>
        <dbReference type="EMBL" id="AET02707.1"/>
    </source>
</evidence>
<dbReference type="AlphaFoldDB" id="G7L8I3"/>
<gene>
    <name evidence="1" type="ordered locus">MTR_8g046080</name>
</gene>